<name>A0ABW0LT96_9BACL</name>
<dbReference type="EMBL" id="JBHSMH010000023">
    <property type="protein sequence ID" value="MFC5469044.1"/>
    <property type="molecule type" value="Genomic_DNA"/>
</dbReference>
<accession>A0ABW0LT96</accession>
<reference evidence="2" key="1">
    <citation type="journal article" date="2019" name="Int. J. Syst. Evol. Microbiol.">
        <title>The Global Catalogue of Microorganisms (GCM) 10K type strain sequencing project: providing services to taxonomists for standard genome sequencing and annotation.</title>
        <authorList>
            <consortium name="The Broad Institute Genomics Platform"/>
            <consortium name="The Broad Institute Genome Sequencing Center for Infectious Disease"/>
            <person name="Wu L."/>
            <person name="Ma J."/>
        </authorList>
    </citation>
    <scope>NUCLEOTIDE SEQUENCE [LARGE SCALE GENOMIC DNA]</scope>
    <source>
        <strain evidence="2">CCUG 57113</strain>
    </source>
</reference>
<sequence>MATRRAVYSTGILRRPPKTKFALADIVNLTASTQRVTVQVFDWSNGTPVPLKVSPCGTRKCAVTIAPHRSVFLYADVSKVQFKYEVRIAQNIDKRLISNVTGFTNTPFTPQNGDTVLQNDLIRIR</sequence>
<evidence type="ECO:0000313" key="1">
    <source>
        <dbReference type="EMBL" id="MFC5469044.1"/>
    </source>
</evidence>
<proteinExistence type="predicted"/>
<dbReference type="Proteomes" id="UP001596105">
    <property type="component" value="Unassembled WGS sequence"/>
</dbReference>
<comment type="caution">
    <text evidence="1">The sequence shown here is derived from an EMBL/GenBank/DDBJ whole genome shotgun (WGS) entry which is preliminary data.</text>
</comment>
<organism evidence="1 2">
    <name type="scientific">Cohnella suwonensis</name>
    <dbReference type="NCBI Taxonomy" id="696072"/>
    <lineage>
        <taxon>Bacteria</taxon>
        <taxon>Bacillati</taxon>
        <taxon>Bacillota</taxon>
        <taxon>Bacilli</taxon>
        <taxon>Bacillales</taxon>
        <taxon>Paenibacillaceae</taxon>
        <taxon>Cohnella</taxon>
    </lineage>
</organism>
<gene>
    <name evidence="1" type="ORF">ACFPPD_09940</name>
</gene>
<dbReference type="RefSeq" id="WP_209749121.1">
    <property type="nucleotide sequence ID" value="NZ_JBHSMH010000023.1"/>
</dbReference>
<keyword evidence="2" id="KW-1185">Reference proteome</keyword>
<evidence type="ECO:0000313" key="2">
    <source>
        <dbReference type="Proteomes" id="UP001596105"/>
    </source>
</evidence>
<protein>
    <submittedName>
        <fullName evidence="1">Uncharacterized protein</fullName>
    </submittedName>
</protein>